<name>A0AA39ZYC6_9PEZI</name>
<protein>
    <submittedName>
        <fullName evidence="1">Uncharacterized protein</fullName>
    </submittedName>
</protein>
<reference evidence="1" key="1">
    <citation type="submission" date="2023-06" db="EMBL/GenBank/DDBJ databases">
        <title>Genome-scale phylogeny and comparative genomics of the fungal order Sordariales.</title>
        <authorList>
            <consortium name="Lawrence Berkeley National Laboratory"/>
            <person name="Hensen N."/>
            <person name="Bonometti L."/>
            <person name="Westerberg I."/>
            <person name="Brannstrom I.O."/>
            <person name="Guillou S."/>
            <person name="Cros-Aarteil S."/>
            <person name="Calhoun S."/>
            <person name="Haridas S."/>
            <person name="Kuo A."/>
            <person name="Mondo S."/>
            <person name="Pangilinan J."/>
            <person name="Riley R."/>
            <person name="LaButti K."/>
            <person name="Andreopoulos B."/>
            <person name="Lipzen A."/>
            <person name="Chen C."/>
            <person name="Yanf M."/>
            <person name="Daum C."/>
            <person name="Ng V."/>
            <person name="Clum A."/>
            <person name="Steindorff A."/>
            <person name="Ohm R."/>
            <person name="Martin F."/>
            <person name="Silar P."/>
            <person name="Natvig D."/>
            <person name="Lalanne C."/>
            <person name="Gautier V."/>
            <person name="Ament-velasquez S.L."/>
            <person name="Kruys A."/>
            <person name="Hutchinson M.I."/>
            <person name="Powell A.J."/>
            <person name="Barry K."/>
            <person name="Miller A.N."/>
            <person name="Grigoriev I.V."/>
            <person name="Debuchy R."/>
            <person name="Gladieux P."/>
            <person name="Thoren M.H."/>
            <person name="Johannesson H."/>
        </authorList>
    </citation>
    <scope>NUCLEOTIDE SEQUENCE</scope>
    <source>
        <strain evidence="1">SMH2392-1A</strain>
    </source>
</reference>
<gene>
    <name evidence="1" type="ORF">B0T26DRAFT_724749</name>
</gene>
<dbReference type="GeneID" id="85325979"/>
<proteinExistence type="predicted"/>
<organism evidence="1 2">
    <name type="scientific">Lasiosphaeria miniovina</name>
    <dbReference type="NCBI Taxonomy" id="1954250"/>
    <lineage>
        <taxon>Eukaryota</taxon>
        <taxon>Fungi</taxon>
        <taxon>Dikarya</taxon>
        <taxon>Ascomycota</taxon>
        <taxon>Pezizomycotina</taxon>
        <taxon>Sordariomycetes</taxon>
        <taxon>Sordariomycetidae</taxon>
        <taxon>Sordariales</taxon>
        <taxon>Lasiosphaeriaceae</taxon>
        <taxon>Lasiosphaeria</taxon>
    </lineage>
</organism>
<dbReference type="AlphaFoldDB" id="A0AA39ZYC6"/>
<dbReference type="RefSeq" id="XP_060290949.1">
    <property type="nucleotide sequence ID" value="XM_060442709.1"/>
</dbReference>
<evidence type="ECO:0000313" key="1">
    <source>
        <dbReference type="EMBL" id="KAK0705855.1"/>
    </source>
</evidence>
<accession>A0AA39ZYC6</accession>
<dbReference type="Proteomes" id="UP001172101">
    <property type="component" value="Unassembled WGS sequence"/>
</dbReference>
<evidence type="ECO:0000313" key="2">
    <source>
        <dbReference type="Proteomes" id="UP001172101"/>
    </source>
</evidence>
<comment type="caution">
    <text evidence="1">The sequence shown here is derived from an EMBL/GenBank/DDBJ whole genome shotgun (WGS) entry which is preliminary data.</text>
</comment>
<dbReference type="EMBL" id="JAUIRO010000007">
    <property type="protein sequence ID" value="KAK0705855.1"/>
    <property type="molecule type" value="Genomic_DNA"/>
</dbReference>
<sequence>MGYPNVELLGFRVDGLGLTTTKDRVEAFKKLKFPARLKDLETYIGSVTVGAQLH</sequence>
<keyword evidence="2" id="KW-1185">Reference proteome</keyword>